<proteinExistence type="predicted"/>
<reference evidence="2 3" key="1">
    <citation type="submission" date="2023-07" db="EMBL/GenBank/DDBJ databases">
        <title>Genomic Encyclopedia of Type Strains, Phase IV (KMG-IV): sequencing the most valuable type-strain genomes for metagenomic binning, comparative biology and taxonomic classification.</title>
        <authorList>
            <person name="Goeker M."/>
        </authorList>
    </citation>
    <scope>NUCLEOTIDE SEQUENCE [LARGE SCALE GENOMIC DNA]</scope>
    <source>
        <strain evidence="2 3">DSM 5896</strain>
    </source>
</reference>
<evidence type="ECO:0008006" key="4">
    <source>
        <dbReference type="Google" id="ProtNLM"/>
    </source>
</evidence>
<sequence length="84" mass="9265">MKDAVYRISRSSAGWMIHHEETSRGPYELPEAAFDVAVSSASRAIKEGIDVTISLRFSDIAADSPAGLEDSEPSIQRSRYDFES</sequence>
<dbReference type="Proteomes" id="UP001237448">
    <property type="component" value="Unassembled WGS sequence"/>
</dbReference>
<comment type="caution">
    <text evidence="2">The sequence shown here is derived from an EMBL/GenBank/DDBJ whole genome shotgun (WGS) entry which is preliminary data.</text>
</comment>
<keyword evidence="3" id="KW-1185">Reference proteome</keyword>
<accession>A0ABU0FE44</accession>
<dbReference type="EMBL" id="JAUSVK010000001">
    <property type="protein sequence ID" value="MDQ0392796.1"/>
    <property type="molecule type" value="Genomic_DNA"/>
</dbReference>
<name>A0ABU0FE44_9HYPH</name>
<dbReference type="RefSeq" id="WP_307427238.1">
    <property type="nucleotide sequence ID" value="NZ_JAUSVK010000001.1"/>
</dbReference>
<evidence type="ECO:0000256" key="1">
    <source>
        <dbReference type="SAM" id="MobiDB-lite"/>
    </source>
</evidence>
<gene>
    <name evidence="2" type="ORF">J3R73_002588</name>
</gene>
<evidence type="ECO:0000313" key="3">
    <source>
        <dbReference type="Proteomes" id="UP001237448"/>
    </source>
</evidence>
<protein>
    <recommendedName>
        <fullName evidence="4">DUF2188 domain-containing protein</fullName>
    </recommendedName>
</protein>
<organism evidence="2 3">
    <name type="scientific">Labrys monachus</name>
    <dbReference type="NCBI Taxonomy" id="217067"/>
    <lineage>
        <taxon>Bacteria</taxon>
        <taxon>Pseudomonadati</taxon>
        <taxon>Pseudomonadota</taxon>
        <taxon>Alphaproteobacteria</taxon>
        <taxon>Hyphomicrobiales</taxon>
        <taxon>Xanthobacteraceae</taxon>
        <taxon>Labrys</taxon>
    </lineage>
</organism>
<evidence type="ECO:0000313" key="2">
    <source>
        <dbReference type="EMBL" id="MDQ0392796.1"/>
    </source>
</evidence>
<feature type="region of interest" description="Disordered" evidence="1">
    <location>
        <begin position="64"/>
        <end position="84"/>
    </location>
</feature>